<keyword evidence="1" id="KW-0378">Hydrolase</keyword>
<dbReference type="CDD" id="cd02696">
    <property type="entry name" value="MurNAc-LAA"/>
    <property type="match status" value="1"/>
</dbReference>
<evidence type="ECO:0000313" key="5">
    <source>
        <dbReference type="Proteomes" id="UP000778578"/>
    </source>
</evidence>
<dbReference type="SMART" id="SM00646">
    <property type="entry name" value="Ami_3"/>
    <property type="match status" value="1"/>
</dbReference>
<reference evidence="4 5" key="1">
    <citation type="submission" date="2021-08" db="EMBL/GenBank/DDBJ databases">
        <title>WGS of actinomycetes from Thailand.</title>
        <authorList>
            <person name="Thawai C."/>
        </authorList>
    </citation>
    <scope>NUCLEOTIDE SEQUENCE [LARGE SCALE GENOMIC DNA]</scope>
    <source>
        <strain evidence="4 5">PLK6-54</strain>
    </source>
</reference>
<dbReference type="Pfam" id="PF01520">
    <property type="entry name" value="Amidase_3"/>
    <property type="match status" value="1"/>
</dbReference>
<name>A0ABS7Q4R3_9ACTN</name>
<keyword evidence="5" id="KW-1185">Reference proteome</keyword>
<proteinExistence type="predicted"/>
<dbReference type="SUPFAM" id="SSF53187">
    <property type="entry name" value="Zn-dependent exopeptidases"/>
    <property type="match status" value="1"/>
</dbReference>
<dbReference type="InterPro" id="IPR050695">
    <property type="entry name" value="N-acetylmuramoyl_amidase_3"/>
</dbReference>
<sequence length="276" mass="28464">MRAGGTGDDTARAGLDGTPSATSTATRQLPSGGAGRTTTPRGYTRPTAVTQPLKGMVVVLDPGHNLGNAHHTTEINRLVDIGNGRKACDTTGTATNAGYPEASYTLDVSHRVRALLQARGAKVVLTYDGDRSYGPCVDERARIGNAAHADAAISIHADGGPATGSGFHVIAPKSLHAGIADTRAIAAPSYRLATTLRGAFAAATKEHYADYLAGGTGLTVRSDLGGLNLSTVPKVFIECGNMRNAHDAGELTDPAWRQRAAQGIADGLTAFLEHAT</sequence>
<feature type="compositionally biased region" description="Low complexity" evidence="2">
    <location>
        <begin position="36"/>
        <end position="48"/>
    </location>
</feature>
<protein>
    <submittedName>
        <fullName evidence="4">N-acetylmuramoyl-L-alanine amidase</fullName>
    </submittedName>
</protein>
<dbReference type="InterPro" id="IPR002508">
    <property type="entry name" value="MurNAc-LAA_cat"/>
</dbReference>
<accession>A0ABS7Q4R3</accession>
<evidence type="ECO:0000256" key="1">
    <source>
        <dbReference type="ARBA" id="ARBA00022801"/>
    </source>
</evidence>
<organism evidence="4 5">
    <name type="scientific">Actinacidiphila acidipaludis</name>
    <dbReference type="NCBI Taxonomy" id="2873382"/>
    <lineage>
        <taxon>Bacteria</taxon>
        <taxon>Bacillati</taxon>
        <taxon>Actinomycetota</taxon>
        <taxon>Actinomycetes</taxon>
        <taxon>Kitasatosporales</taxon>
        <taxon>Streptomycetaceae</taxon>
        <taxon>Actinacidiphila</taxon>
    </lineage>
</organism>
<evidence type="ECO:0000313" key="4">
    <source>
        <dbReference type="EMBL" id="MBY8877831.1"/>
    </source>
</evidence>
<dbReference type="Gene3D" id="3.40.630.40">
    <property type="entry name" value="Zn-dependent exopeptidases"/>
    <property type="match status" value="1"/>
</dbReference>
<dbReference type="Proteomes" id="UP000778578">
    <property type="component" value="Unassembled WGS sequence"/>
</dbReference>
<dbReference type="PANTHER" id="PTHR30404:SF0">
    <property type="entry name" value="N-ACETYLMURAMOYL-L-ALANINE AMIDASE AMIC"/>
    <property type="match status" value="1"/>
</dbReference>
<feature type="region of interest" description="Disordered" evidence="2">
    <location>
        <begin position="1"/>
        <end position="50"/>
    </location>
</feature>
<evidence type="ECO:0000259" key="3">
    <source>
        <dbReference type="SMART" id="SM00646"/>
    </source>
</evidence>
<comment type="caution">
    <text evidence="4">The sequence shown here is derived from an EMBL/GenBank/DDBJ whole genome shotgun (WGS) entry which is preliminary data.</text>
</comment>
<dbReference type="EMBL" id="JAINZZ010000007">
    <property type="protein sequence ID" value="MBY8877831.1"/>
    <property type="molecule type" value="Genomic_DNA"/>
</dbReference>
<dbReference type="PANTHER" id="PTHR30404">
    <property type="entry name" value="N-ACETYLMURAMOYL-L-ALANINE AMIDASE"/>
    <property type="match status" value="1"/>
</dbReference>
<gene>
    <name evidence="4" type="ORF">K7862_09340</name>
</gene>
<feature type="domain" description="MurNAc-LAA" evidence="3">
    <location>
        <begin position="141"/>
        <end position="269"/>
    </location>
</feature>
<evidence type="ECO:0000256" key="2">
    <source>
        <dbReference type="SAM" id="MobiDB-lite"/>
    </source>
</evidence>
<feature type="compositionally biased region" description="Polar residues" evidence="2">
    <location>
        <begin position="19"/>
        <end position="29"/>
    </location>
</feature>